<reference evidence="1 2" key="1">
    <citation type="submission" date="2024-02" db="EMBL/GenBank/DDBJ databases">
        <title>A draft genome for the cacao thread blight pathogen Marasmius crinis-equi.</title>
        <authorList>
            <person name="Cohen S.P."/>
            <person name="Baruah I.K."/>
            <person name="Amoako-Attah I."/>
            <person name="Bukari Y."/>
            <person name="Meinhardt L.W."/>
            <person name="Bailey B.A."/>
        </authorList>
    </citation>
    <scope>NUCLEOTIDE SEQUENCE [LARGE SCALE GENOMIC DNA]</scope>
    <source>
        <strain evidence="1 2">GH-76</strain>
    </source>
</reference>
<protein>
    <submittedName>
        <fullName evidence="1">Uncharacterized protein</fullName>
    </submittedName>
</protein>
<keyword evidence="2" id="KW-1185">Reference proteome</keyword>
<gene>
    <name evidence="1" type="ORF">V5O48_010758</name>
</gene>
<evidence type="ECO:0000313" key="1">
    <source>
        <dbReference type="EMBL" id="KAL0571208.1"/>
    </source>
</evidence>
<feature type="non-terminal residue" evidence="1">
    <location>
        <position position="1"/>
    </location>
</feature>
<evidence type="ECO:0000313" key="2">
    <source>
        <dbReference type="Proteomes" id="UP001465976"/>
    </source>
</evidence>
<proteinExistence type="predicted"/>
<dbReference type="Proteomes" id="UP001465976">
    <property type="component" value="Unassembled WGS sequence"/>
</dbReference>
<organism evidence="1 2">
    <name type="scientific">Marasmius crinis-equi</name>
    <dbReference type="NCBI Taxonomy" id="585013"/>
    <lineage>
        <taxon>Eukaryota</taxon>
        <taxon>Fungi</taxon>
        <taxon>Dikarya</taxon>
        <taxon>Basidiomycota</taxon>
        <taxon>Agaricomycotina</taxon>
        <taxon>Agaricomycetes</taxon>
        <taxon>Agaricomycetidae</taxon>
        <taxon>Agaricales</taxon>
        <taxon>Marasmiineae</taxon>
        <taxon>Marasmiaceae</taxon>
        <taxon>Marasmius</taxon>
    </lineage>
</organism>
<name>A0ABR3F7I6_9AGAR</name>
<accession>A0ABR3F7I6</accession>
<dbReference type="EMBL" id="JBAHYK010000803">
    <property type="protein sequence ID" value="KAL0571208.1"/>
    <property type="molecule type" value="Genomic_DNA"/>
</dbReference>
<comment type="caution">
    <text evidence="1">The sequence shown here is derived from an EMBL/GenBank/DDBJ whole genome shotgun (WGS) entry which is preliminary data.</text>
</comment>
<sequence length="183" mass="21059">VEDDSFYLDLIPDGELVSFPNASPTQGDDDSPDQPCYLFILPPPWCQDQSCYYWSVDPHGESVMSEEQRTLLGFPSFTESFFTHCLNYRAEVYDFIQQWQKAKGFDPTTTDFARSMGLPIFEMLPQDEDRFRSLTEDDDGMHNVQLFTSLGLITIHPATAFEMQESLEYMDVDVDVQCMVVDE</sequence>